<dbReference type="Gene3D" id="3.10.250.10">
    <property type="entry name" value="SRCR-like domain"/>
    <property type="match status" value="3"/>
</dbReference>
<dbReference type="EMBL" id="GL433843">
    <property type="protein sequence ID" value="EFN55971.1"/>
    <property type="molecule type" value="Genomic_DNA"/>
</dbReference>
<dbReference type="PRINTS" id="PR00258">
    <property type="entry name" value="SPERACTRCPTR"/>
</dbReference>
<dbReference type="InterPro" id="IPR001190">
    <property type="entry name" value="SRCR"/>
</dbReference>
<evidence type="ECO:0000256" key="2">
    <source>
        <dbReference type="ARBA" id="ARBA00022737"/>
    </source>
</evidence>
<dbReference type="KEGG" id="cvr:CHLNCDRAFT_22917"/>
<evidence type="ECO:0000313" key="7">
    <source>
        <dbReference type="EMBL" id="EFN55971.1"/>
    </source>
</evidence>
<dbReference type="PANTHER" id="PTHR19331:SF465">
    <property type="entry name" value="EGG PEPTIDE SPERACT RECEPTOR"/>
    <property type="match status" value="1"/>
</dbReference>
<feature type="domain" description="SRCR" evidence="6">
    <location>
        <begin position="234"/>
        <end position="338"/>
    </location>
</feature>
<feature type="domain" description="SRCR" evidence="6">
    <location>
        <begin position="112"/>
        <end position="216"/>
    </location>
</feature>
<dbReference type="SUPFAM" id="SSF56487">
    <property type="entry name" value="SRCR-like"/>
    <property type="match status" value="3"/>
</dbReference>
<dbReference type="STRING" id="554065.E1ZE51"/>
<dbReference type="Pfam" id="PF00530">
    <property type="entry name" value="SRCR"/>
    <property type="match status" value="3"/>
</dbReference>
<evidence type="ECO:0000256" key="3">
    <source>
        <dbReference type="ARBA" id="ARBA00023157"/>
    </source>
</evidence>
<evidence type="ECO:0000313" key="8">
    <source>
        <dbReference type="Proteomes" id="UP000008141"/>
    </source>
</evidence>
<dbReference type="InterPro" id="IPR036772">
    <property type="entry name" value="SRCR-like_dom_sf"/>
</dbReference>
<keyword evidence="8" id="KW-1185">Reference proteome</keyword>
<dbReference type="PROSITE" id="PS00420">
    <property type="entry name" value="SRCR_1"/>
    <property type="match status" value="1"/>
</dbReference>
<evidence type="ECO:0000256" key="1">
    <source>
        <dbReference type="ARBA" id="ARBA00022729"/>
    </source>
</evidence>
<dbReference type="PROSITE" id="PS50287">
    <property type="entry name" value="SRCR_2"/>
    <property type="match status" value="3"/>
</dbReference>
<sequence>LRLVGGKTPSLGRLEIRRRNGRWGTICRRGFGAVDASVACRQLGEGMNGTVLRSGAFGPGSGAIWLSQVACTGNETRLEDCRSRGWGHAPKCSHAMDVAIRCSSTKQVAITVRLLNGSDTSSGRLEVWHNGTWGTVCKTGFNATDASVACGQMRLGKNGVVAASRSGPAFGPGKGTIWLSQVNCNGRETRIEECWNRGWGTAPNCTHAMDVAVACAPGNARHSPMFYVAQYVTARLVNGSSASSGRLEVWRGGIWGTVCSTEFNATDASVACRQMGFARNGTIVASRSGPAFGPGKGTIWLSQVNCTGRETRIEECWNRGWGTAPNCTHAMDVAIRCALITTGRL</sequence>
<protein>
    <recommendedName>
        <fullName evidence="6">SRCR domain-containing protein</fullName>
    </recommendedName>
</protein>
<proteinExistence type="predicted"/>
<dbReference type="FunFam" id="3.10.250.10:FF:000007">
    <property type="entry name" value="Soluble scavenger receptor cysteine-rich domain-containing protein SSC5D"/>
    <property type="match status" value="2"/>
</dbReference>
<dbReference type="Proteomes" id="UP000008141">
    <property type="component" value="Unassembled WGS sequence"/>
</dbReference>
<dbReference type="InParanoid" id="E1ZE51"/>
<gene>
    <name evidence="7" type="ORF">CHLNCDRAFT_22917</name>
</gene>
<keyword evidence="3" id="KW-1015">Disulfide bond</keyword>
<dbReference type="AlphaFoldDB" id="E1ZE51"/>
<keyword evidence="2" id="KW-0677">Repeat</keyword>
<evidence type="ECO:0000256" key="4">
    <source>
        <dbReference type="ARBA" id="ARBA00023170"/>
    </source>
</evidence>
<dbReference type="FunFam" id="3.10.250.10:FF:000001">
    <property type="entry name" value="Lysyl oxidase 4 isoform X1"/>
    <property type="match status" value="1"/>
</dbReference>
<dbReference type="RefSeq" id="XP_005848073.1">
    <property type="nucleotide sequence ID" value="XM_005848011.1"/>
</dbReference>
<name>E1ZE51_CHLVA</name>
<dbReference type="eggNOG" id="ENOG502QQ5W">
    <property type="taxonomic scope" value="Eukaryota"/>
</dbReference>
<feature type="domain" description="SRCR" evidence="6">
    <location>
        <begin position="1"/>
        <end position="103"/>
    </location>
</feature>
<dbReference type="OrthoDB" id="534936at2759"/>
<evidence type="ECO:0000259" key="6">
    <source>
        <dbReference type="PROSITE" id="PS50287"/>
    </source>
</evidence>
<dbReference type="GO" id="GO:0016020">
    <property type="term" value="C:membrane"/>
    <property type="evidence" value="ECO:0007669"/>
    <property type="project" value="InterPro"/>
</dbReference>
<keyword evidence="5" id="KW-0325">Glycoprotein</keyword>
<dbReference type="SMART" id="SM00202">
    <property type="entry name" value="SR"/>
    <property type="match status" value="3"/>
</dbReference>
<keyword evidence="4" id="KW-0675">Receptor</keyword>
<dbReference type="PANTHER" id="PTHR19331">
    <property type="entry name" value="SCAVENGER RECEPTOR DOMAIN-CONTAINING"/>
    <property type="match status" value="1"/>
</dbReference>
<feature type="non-terminal residue" evidence="7">
    <location>
        <position position="1"/>
    </location>
</feature>
<dbReference type="GeneID" id="17355258"/>
<evidence type="ECO:0000256" key="5">
    <source>
        <dbReference type="ARBA" id="ARBA00023180"/>
    </source>
</evidence>
<organism evidence="8">
    <name type="scientific">Chlorella variabilis</name>
    <name type="common">Green alga</name>
    <dbReference type="NCBI Taxonomy" id="554065"/>
    <lineage>
        <taxon>Eukaryota</taxon>
        <taxon>Viridiplantae</taxon>
        <taxon>Chlorophyta</taxon>
        <taxon>core chlorophytes</taxon>
        <taxon>Trebouxiophyceae</taxon>
        <taxon>Chlorellales</taxon>
        <taxon>Chlorellaceae</taxon>
        <taxon>Chlorella clade</taxon>
        <taxon>Chlorella</taxon>
    </lineage>
</organism>
<accession>E1ZE51</accession>
<keyword evidence="1" id="KW-0732">Signal</keyword>
<reference evidence="7 8" key="1">
    <citation type="journal article" date="2010" name="Plant Cell">
        <title>The Chlorella variabilis NC64A genome reveals adaptation to photosymbiosis, coevolution with viruses, and cryptic sex.</title>
        <authorList>
            <person name="Blanc G."/>
            <person name="Duncan G."/>
            <person name="Agarkova I."/>
            <person name="Borodovsky M."/>
            <person name="Gurnon J."/>
            <person name="Kuo A."/>
            <person name="Lindquist E."/>
            <person name="Lucas S."/>
            <person name="Pangilinan J."/>
            <person name="Polle J."/>
            <person name="Salamov A."/>
            <person name="Terry A."/>
            <person name="Yamada T."/>
            <person name="Dunigan D.D."/>
            <person name="Grigoriev I.V."/>
            <person name="Claverie J.M."/>
            <person name="Van Etten J.L."/>
        </authorList>
    </citation>
    <scope>NUCLEOTIDE SEQUENCE [LARGE SCALE GENOMIC DNA]</scope>
    <source>
        <strain evidence="7 8">NC64A</strain>
    </source>
</reference>